<feature type="compositionally biased region" description="Basic and acidic residues" evidence="1">
    <location>
        <begin position="77"/>
        <end position="91"/>
    </location>
</feature>
<feature type="compositionally biased region" description="Polar residues" evidence="1">
    <location>
        <begin position="1"/>
        <end position="10"/>
    </location>
</feature>
<dbReference type="SUPFAM" id="SSF48097">
    <property type="entry name" value="Regulator of G-protein signaling, RGS"/>
    <property type="match status" value="1"/>
</dbReference>
<evidence type="ECO:0000256" key="1">
    <source>
        <dbReference type="SAM" id="MobiDB-lite"/>
    </source>
</evidence>
<feature type="region of interest" description="Disordered" evidence="1">
    <location>
        <begin position="65"/>
        <end position="96"/>
    </location>
</feature>
<feature type="compositionally biased region" description="Polar residues" evidence="1">
    <location>
        <begin position="699"/>
        <end position="708"/>
    </location>
</feature>
<dbReference type="EMBL" id="HBIV01018803">
    <property type="protein sequence ID" value="CAE0662016.1"/>
    <property type="molecule type" value="Transcribed_RNA"/>
</dbReference>
<evidence type="ECO:0000313" key="3">
    <source>
        <dbReference type="EMBL" id="CAE0662016.1"/>
    </source>
</evidence>
<sequence>MEDSSLSSAPTRPALEHATLCSANSLSKNTTTKEASSTSKDTFGAQPIFSQRSAGTRSMLVTLEENSCLSTPQSSPHEQKSRILPERDGKSSRTSFRRGSMKPFYFVDQNFEPDSAIARLEMGLRHPSTLYDPSNGQKLSSIRTFHCYVGNKVKVYGKFSLQDVLDGKMDEPLDLLTFGNFCHVECNDDQLLFLLTARLFRQLKLKGVMYKQCLERIAEWYIVPGAEYEMNVSYGMRERMLRAIRESDGENCNYKVLRAAEREVYRMMNLDVFHRFKHAVVHEEPLRDERDCALWCYGRDKMTCARFVTLPDAINTVHTRLNFFLTSMLLALGFTQFHLREQSVSVLGESMSKIYLGYCLAFLFMLLRAVAGPRIDPQSMFVIFLLAPLVNRLQLCTQTCTVSNPWRPFEILGCSTIAIIILCCSMKWERSALVASVMQICVLMWQVFLGPCQVRGCLSVFGVVDYLEVKPTILMGKVTRMQVRKRTLRYRSGRYGLSMQSVGNRTMSRTNQWASQPGTSSNTYLSNKSFIGNGRKSKARFDQWLAARHEALSTPRKCGPIAENANNEQHPSRRSLRSKPKKVVRRSRTPPPALYASDKEKKDTTSVPSSPSLNEKRAKSTDAKMQTKKPKGNVVLKIGRADRTAFCAATKLTPTSNFKQVNLKSVPMLPSSIAESMNEAQDERLQRSRSDPQNPFVPASSSSRTRPNLETPVRFLRSSTLEAPPSSRSFDDNEASGTRLVGTKHARR</sequence>
<dbReference type="SMART" id="SM00315">
    <property type="entry name" value="RGS"/>
    <property type="match status" value="1"/>
</dbReference>
<dbReference type="AlphaFoldDB" id="A0A7S3YU47"/>
<accession>A0A7S3YU47</accession>
<dbReference type="Gene3D" id="1.10.167.10">
    <property type="entry name" value="Regulator of G-protein Signalling 4, domain 2"/>
    <property type="match status" value="1"/>
</dbReference>
<proteinExistence type="predicted"/>
<dbReference type="InterPro" id="IPR016137">
    <property type="entry name" value="RGS"/>
</dbReference>
<name>A0A7S3YU47_9EUKA</name>
<protein>
    <recommendedName>
        <fullName evidence="2">RGS domain-containing protein</fullName>
    </recommendedName>
</protein>
<feature type="region of interest" description="Disordered" evidence="1">
    <location>
        <begin position="676"/>
        <end position="748"/>
    </location>
</feature>
<feature type="domain" description="RGS" evidence="2">
    <location>
        <begin position="164"/>
        <end position="276"/>
    </location>
</feature>
<dbReference type="PROSITE" id="PS50132">
    <property type="entry name" value="RGS"/>
    <property type="match status" value="1"/>
</dbReference>
<feature type="region of interest" description="Disordered" evidence="1">
    <location>
        <begin position="1"/>
        <end position="49"/>
    </location>
</feature>
<evidence type="ECO:0000259" key="2">
    <source>
        <dbReference type="PROSITE" id="PS50132"/>
    </source>
</evidence>
<feature type="region of interest" description="Disordered" evidence="1">
    <location>
        <begin position="507"/>
        <end position="527"/>
    </location>
</feature>
<gene>
    <name evidence="3" type="ORF">LGLO00237_LOCUS13611</name>
</gene>
<dbReference type="InterPro" id="IPR036305">
    <property type="entry name" value="RGS_sf"/>
</dbReference>
<feature type="compositionally biased region" description="Basic residues" evidence="1">
    <location>
        <begin position="572"/>
        <end position="588"/>
    </location>
</feature>
<feature type="compositionally biased region" description="Polar residues" evidence="1">
    <location>
        <begin position="65"/>
        <end position="76"/>
    </location>
</feature>
<reference evidence="3" key="1">
    <citation type="submission" date="2021-01" db="EMBL/GenBank/DDBJ databases">
        <authorList>
            <person name="Corre E."/>
            <person name="Pelletier E."/>
            <person name="Niang G."/>
            <person name="Scheremetjew M."/>
            <person name="Finn R."/>
            <person name="Kale V."/>
            <person name="Holt S."/>
            <person name="Cochrane G."/>
            <person name="Meng A."/>
            <person name="Brown T."/>
            <person name="Cohen L."/>
        </authorList>
    </citation>
    <scope>NUCLEOTIDE SEQUENCE</scope>
    <source>
        <strain evidence="3">CCCM811</strain>
    </source>
</reference>
<dbReference type="Pfam" id="PF00615">
    <property type="entry name" value="RGS"/>
    <property type="match status" value="1"/>
</dbReference>
<dbReference type="InterPro" id="IPR044926">
    <property type="entry name" value="RGS_subdomain_2"/>
</dbReference>
<organism evidence="3">
    <name type="scientific">Lotharella globosa</name>
    <dbReference type="NCBI Taxonomy" id="91324"/>
    <lineage>
        <taxon>Eukaryota</taxon>
        <taxon>Sar</taxon>
        <taxon>Rhizaria</taxon>
        <taxon>Cercozoa</taxon>
        <taxon>Chlorarachniophyceae</taxon>
        <taxon>Lotharella</taxon>
    </lineage>
</organism>
<feature type="compositionally biased region" description="Basic and acidic residues" evidence="1">
    <location>
        <begin position="681"/>
        <end position="690"/>
    </location>
</feature>
<feature type="region of interest" description="Disordered" evidence="1">
    <location>
        <begin position="555"/>
        <end position="633"/>
    </location>
</feature>
<feature type="compositionally biased region" description="Polar residues" evidence="1">
    <location>
        <begin position="21"/>
        <end position="41"/>
    </location>
</feature>